<dbReference type="Proteomes" id="UP000197215">
    <property type="component" value="Unassembled WGS sequence"/>
</dbReference>
<dbReference type="Gene3D" id="2.30.30.220">
    <property type="entry name" value="SspB-like"/>
    <property type="match status" value="1"/>
</dbReference>
<dbReference type="EMBL" id="FYEX01000001">
    <property type="protein sequence ID" value="SNC62861.1"/>
    <property type="molecule type" value="Genomic_DNA"/>
</dbReference>
<dbReference type="InterPro" id="IPR036760">
    <property type="entry name" value="SspB-like_sf"/>
</dbReference>
<dbReference type="NCBIfam" id="NF008769">
    <property type="entry name" value="PRK11798.2-5"/>
    <property type="match status" value="1"/>
</dbReference>
<protein>
    <submittedName>
        <fullName evidence="2">Stringent starvation protein B</fullName>
    </submittedName>
</protein>
<organism evidence="2 3">
    <name type="scientific">Polynucleobacter victoriensis</name>
    <dbReference type="NCBI Taxonomy" id="2049319"/>
    <lineage>
        <taxon>Bacteria</taxon>
        <taxon>Pseudomonadati</taxon>
        <taxon>Pseudomonadota</taxon>
        <taxon>Betaproteobacteria</taxon>
        <taxon>Burkholderiales</taxon>
        <taxon>Burkholderiaceae</taxon>
        <taxon>Polynucleobacter</taxon>
    </lineage>
</organism>
<evidence type="ECO:0000256" key="1">
    <source>
        <dbReference type="SAM" id="MobiDB-lite"/>
    </source>
</evidence>
<sequence length="133" mass="14963">MDFMSEVPSTKPYLIRALHQWCVDHGFTPYIAVFVTEQVHVPMDYVNNNEIVLNISPDACQHLSMDNDWITLKARFAGVPRDIHVPMSHVMAIYAKENGQGMSFPVEKTTPPEPTADKNIGISKGRPSLKLVK</sequence>
<evidence type="ECO:0000313" key="2">
    <source>
        <dbReference type="EMBL" id="SNC62861.1"/>
    </source>
</evidence>
<gene>
    <name evidence="2" type="ORF">SAMN06295916_0763</name>
</gene>
<feature type="region of interest" description="Disordered" evidence="1">
    <location>
        <begin position="102"/>
        <end position="133"/>
    </location>
</feature>
<name>A0A212TAK8_9BURK</name>
<dbReference type="AlphaFoldDB" id="A0A212TAK8"/>
<dbReference type="InterPro" id="IPR007481">
    <property type="entry name" value="SspB"/>
</dbReference>
<reference evidence="2 3" key="1">
    <citation type="submission" date="2017-06" db="EMBL/GenBank/DDBJ databases">
        <authorList>
            <person name="Kim H.J."/>
            <person name="Triplett B.A."/>
        </authorList>
    </citation>
    <scope>NUCLEOTIDE SEQUENCE [LARGE SCALE GENOMIC DNA]</scope>
    <source>
        <strain evidence="2 3">MWH-VicM1</strain>
    </source>
</reference>
<evidence type="ECO:0000313" key="3">
    <source>
        <dbReference type="Proteomes" id="UP000197215"/>
    </source>
</evidence>
<keyword evidence="3" id="KW-1185">Reference proteome</keyword>
<dbReference type="PANTHER" id="PTHR37486">
    <property type="entry name" value="STRINGENT STARVATION PROTEIN B"/>
    <property type="match status" value="1"/>
</dbReference>
<dbReference type="Pfam" id="PF04386">
    <property type="entry name" value="SspB"/>
    <property type="match status" value="1"/>
</dbReference>
<dbReference type="PANTHER" id="PTHR37486:SF1">
    <property type="entry name" value="STRINGENT STARVATION PROTEIN B"/>
    <property type="match status" value="1"/>
</dbReference>
<dbReference type="SUPFAM" id="SSF101738">
    <property type="entry name" value="SspB-like"/>
    <property type="match status" value="1"/>
</dbReference>
<accession>A0A212TAK8</accession>
<dbReference type="PIRSF" id="PIRSF005276">
    <property type="entry name" value="SspB"/>
    <property type="match status" value="1"/>
</dbReference>
<proteinExistence type="predicted"/>